<evidence type="ECO:0000256" key="2">
    <source>
        <dbReference type="ARBA" id="ARBA00022448"/>
    </source>
</evidence>
<evidence type="ECO:0000256" key="5">
    <source>
        <dbReference type="ARBA" id="ARBA00023136"/>
    </source>
</evidence>
<feature type="transmembrane region" description="Helical" evidence="7">
    <location>
        <begin position="179"/>
        <end position="200"/>
    </location>
</feature>
<dbReference type="RefSeq" id="XP_016220076.1">
    <property type="nucleotide sequence ID" value="XM_016373165.1"/>
</dbReference>
<keyword evidence="3 7" id="KW-0812">Transmembrane</keyword>
<dbReference type="STRING" id="212818.A0A0D1Z182"/>
<gene>
    <name evidence="9" type="ORF">PV10_08184</name>
</gene>
<organism evidence="9 10">
    <name type="scientific">Exophiala mesophila</name>
    <name type="common">Black yeast-like fungus</name>
    <dbReference type="NCBI Taxonomy" id="212818"/>
    <lineage>
        <taxon>Eukaryota</taxon>
        <taxon>Fungi</taxon>
        <taxon>Dikarya</taxon>
        <taxon>Ascomycota</taxon>
        <taxon>Pezizomycotina</taxon>
        <taxon>Eurotiomycetes</taxon>
        <taxon>Chaetothyriomycetidae</taxon>
        <taxon>Chaetothyriales</taxon>
        <taxon>Herpotrichiellaceae</taxon>
        <taxon>Exophiala</taxon>
    </lineage>
</organism>
<dbReference type="Gene3D" id="1.20.1250.20">
    <property type="entry name" value="MFS general substrate transporter like domains"/>
    <property type="match status" value="2"/>
</dbReference>
<keyword evidence="2" id="KW-0813">Transport</keyword>
<evidence type="ECO:0000256" key="4">
    <source>
        <dbReference type="ARBA" id="ARBA00022989"/>
    </source>
</evidence>
<dbReference type="GeneID" id="27326029"/>
<dbReference type="Proteomes" id="UP000054302">
    <property type="component" value="Unassembled WGS sequence"/>
</dbReference>
<dbReference type="SUPFAM" id="SSF103473">
    <property type="entry name" value="MFS general substrate transporter"/>
    <property type="match status" value="1"/>
</dbReference>
<feature type="domain" description="Major facilitator superfamily (MFS) profile" evidence="8">
    <location>
        <begin position="50"/>
        <end position="455"/>
    </location>
</feature>
<name>A0A0D1Z182_EXOME</name>
<dbReference type="GO" id="GO:0022857">
    <property type="term" value="F:transmembrane transporter activity"/>
    <property type="evidence" value="ECO:0007669"/>
    <property type="project" value="InterPro"/>
</dbReference>
<dbReference type="HOGENOM" id="CLU_001265_0_5_1"/>
<evidence type="ECO:0000259" key="8">
    <source>
        <dbReference type="PROSITE" id="PS50850"/>
    </source>
</evidence>
<keyword evidence="5 7" id="KW-0472">Membrane</keyword>
<evidence type="ECO:0000256" key="6">
    <source>
        <dbReference type="SAM" id="MobiDB-lite"/>
    </source>
</evidence>
<dbReference type="OrthoDB" id="6730379at2759"/>
<dbReference type="EMBL" id="KN847525">
    <property type="protein sequence ID" value="KIV88502.1"/>
    <property type="molecule type" value="Genomic_DNA"/>
</dbReference>
<evidence type="ECO:0000313" key="10">
    <source>
        <dbReference type="Proteomes" id="UP000054302"/>
    </source>
</evidence>
<evidence type="ECO:0000256" key="3">
    <source>
        <dbReference type="ARBA" id="ARBA00022692"/>
    </source>
</evidence>
<dbReference type="OMA" id="AYSWANS"/>
<feature type="transmembrane region" description="Helical" evidence="7">
    <location>
        <begin position="314"/>
        <end position="335"/>
    </location>
</feature>
<keyword evidence="10" id="KW-1185">Reference proteome</keyword>
<keyword evidence="4 7" id="KW-1133">Transmembrane helix</keyword>
<feature type="compositionally biased region" description="Polar residues" evidence="6">
    <location>
        <begin position="1"/>
        <end position="11"/>
    </location>
</feature>
<dbReference type="AlphaFoldDB" id="A0A0D1Z182"/>
<evidence type="ECO:0000256" key="7">
    <source>
        <dbReference type="SAM" id="Phobius"/>
    </source>
</evidence>
<dbReference type="GO" id="GO:0016020">
    <property type="term" value="C:membrane"/>
    <property type="evidence" value="ECO:0007669"/>
    <property type="project" value="UniProtKB-SubCell"/>
</dbReference>
<proteinExistence type="predicted"/>
<dbReference type="InterPro" id="IPR036259">
    <property type="entry name" value="MFS_trans_sf"/>
</dbReference>
<protein>
    <recommendedName>
        <fullName evidence="8">Major facilitator superfamily (MFS) profile domain-containing protein</fullName>
    </recommendedName>
</protein>
<feature type="transmembrane region" description="Helical" evidence="7">
    <location>
        <begin position="342"/>
        <end position="363"/>
    </location>
</feature>
<comment type="subcellular location">
    <subcellularLocation>
        <location evidence="1">Membrane</location>
        <topology evidence="1">Multi-pass membrane protein</topology>
    </subcellularLocation>
</comment>
<reference evidence="9 10" key="1">
    <citation type="submission" date="2015-01" db="EMBL/GenBank/DDBJ databases">
        <title>The Genome Sequence of Exophiala mesophila CBS40295.</title>
        <authorList>
            <consortium name="The Broad Institute Genomics Platform"/>
            <person name="Cuomo C."/>
            <person name="de Hoog S."/>
            <person name="Gorbushina A."/>
            <person name="Stielow B."/>
            <person name="Teixiera M."/>
            <person name="Abouelleil A."/>
            <person name="Chapman S.B."/>
            <person name="Priest M."/>
            <person name="Young S.K."/>
            <person name="Wortman J."/>
            <person name="Nusbaum C."/>
            <person name="Birren B."/>
        </authorList>
    </citation>
    <scope>NUCLEOTIDE SEQUENCE [LARGE SCALE GENOMIC DNA]</scope>
    <source>
        <strain evidence="9 10">CBS 40295</strain>
    </source>
</reference>
<dbReference type="InterPro" id="IPR011701">
    <property type="entry name" value="MFS"/>
</dbReference>
<sequence length="497" mass="54737">MATPVNTTAVPSTAGEAHELEKSQPINEVETVALSTTEDRKLLRRIDLCLCPLMFFTMTLQYMDKQALPTASILGIIQDLNLSGRQYSWASSIFWFGYLGFTYATPYIMVRLPIGKKLTGRSVGWAVIIGCHAAVKNFGGLMAVRVLLGMAEAAAIPGFSLLIGMFYKRQEHALRHGYWFIGNSLGIIINGLVAFGVAHIQSGIGAWKWLFVTLAVITFVWAVAMFWLLPDTPVTAKFLSTEQRVHAVERLRSNQTVVKNRQFQWYQFREALVDPRIWLIVLFLIAVSICSSAIAAFTPIVIVGLGYDVFQANLFNLALGGIHGGFGIAATYLCSRYKNVRCITCAALCTVSLAGALLVQFGPNIGSRLFGILIFWAYPCTVAIAFSLVASNVAGFTKKSVATSMATLGYCGGNMIGPFLFFPREKPKYQSGFTATACCFGIAVVIMLCLLALTRYENSRRDRVFGVVDESTLEMVEEEVSITDRTDGENSVFRYMM</sequence>
<evidence type="ECO:0000313" key="9">
    <source>
        <dbReference type="EMBL" id="KIV88502.1"/>
    </source>
</evidence>
<dbReference type="Pfam" id="PF07690">
    <property type="entry name" value="MFS_1"/>
    <property type="match status" value="1"/>
</dbReference>
<feature type="transmembrane region" description="Helical" evidence="7">
    <location>
        <begin position="369"/>
        <end position="389"/>
    </location>
</feature>
<feature type="transmembrane region" description="Helical" evidence="7">
    <location>
        <begin position="206"/>
        <end position="229"/>
    </location>
</feature>
<feature type="transmembrane region" description="Helical" evidence="7">
    <location>
        <begin position="401"/>
        <end position="421"/>
    </location>
</feature>
<dbReference type="PROSITE" id="PS50850">
    <property type="entry name" value="MFS"/>
    <property type="match status" value="1"/>
</dbReference>
<feature type="region of interest" description="Disordered" evidence="6">
    <location>
        <begin position="1"/>
        <end position="21"/>
    </location>
</feature>
<dbReference type="PANTHER" id="PTHR43791:SF103">
    <property type="entry name" value="MAJOR FACILITATOR SUPERFAMILY (MFS) PROFILE DOMAIN-CONTAINING PROTEIN-RELATED"/>
    <property type="match status" value="1"/>
</dbReference>
<evidence type="ECO:0000256" key="1">
    <source>
        <dbReference type="ARBA" id="ARBA00004141"/>
    </source>
</evidence>
<feature type="transmembrane region" description="Helical" evidence="7">
    <location>
        <begin position="146"/>
        <end position="167"/>
    </location>
</feature>
<feature type="transmembrane region" description="Helical" evidence="7">
    <location>
        <begin position="433"/>
        <end position="453"/>
    </location>
</feature>
<dbReference type="PANTHER" id="PTHR43791">
    <property type="entry name" value="PERMEASE-RELATED"/>
    <property type="match status" value="1"/>
</dbReference>
<accession>A0A0D1Z182</accession>
<feature type="transmembrane region" description="Helical" evidence="7">
    <location>
        <begin position="277"/>
        <end position="302"/>
    </location>
</feature>
<feature type="transmembrane region" description="Helical" evidence="7">
    <location>
        <begin position="89"/>
        <end position="110"/>
    </location>
</feature>
<dbReference type="VEuPathDB" id="FungiDB:PV10_08184"/>
<dbReference type="InterPro" id="IPR020846">
    <property type="entry name" value="MFS_dom"/>
</dbReference>